<dbReference type="Proteomes" id="UP000073492">
    <property type="component" value="Unassembled WGS sequence"/>
</dbReference>
<keyword evidence="9" id="KW-1185">Reference proteome</keyword>
<dbReference type="Pfam" id="PF00171">
    <property type="entry name" value="Aldedh"/>
    <property type="match status" value="1"/>
</dbReference>
<dbReference type="PROSITE" id="PS00687">
    <property type="entry name" value="ALDEHYDE_DEHYDR_GLU"/>
    <property type="match status" value="1"/>
</dbReference>
<dbReference type="InterPro" id="IPR015590">
    <property type="entry name" value="Aldehyde_DH_dom"/>
</dbReference>
<dbReference type="GO" id="GO:0004029">
    <property type="term" value="F:aldehyde dehydrogenase (NAD+) activity"/>
    <property type="evidence" value="ECO:0007669"/>
    <property type="project" value="UniProtKB-EC"/>
</dbReference>
<evidence type="ECO:0000256" key="3">
    <source>
        <dbReference type="ARBA" id="ARBA00024226"/>
    </source>
</evidence>
<gene>
    <name evidence="8" type="ORF">AC579_6838</name>
</gene>
<name>A0A139I7Y2_9PEZI</name>
<dbReference type="FunFam" id="3.40.605.10:FF:000007">
    <property type="entry name" value="NAD/NADP-dependent betaine aldehyde dehydrogenase"/>
    <property type="match status" value="1"/>
</dbReference>
<feature type="active site" evidence="5">
    <location>
        <position position="258"/>
    </location>
</feature>
<dbReference type="InterPro" id="IPR029510">
    <property type="entry name" value="Ald_DH_CS_GLU"/>
</dbReference>
<evidence type="ECO:0000259" key="7">
    <source>
        <dbReference type="Pfam" id="PF00171"/>
    </source>
</evidence>
<dbReference type="Gene3D" id="3.40.309.10">
    <property type="entry name" value="Aldehyde Dehydrogenase, Chain A, domain 2"/>
    <property type="match status" value="1"/>
</dbReference>
<evidence type="ECO:0000313" key="9">
    <source>
        <dbReference type="Proteomes" id="UP000073492"/>
    </source>
</evidence>
<keyword evidence="2 6" id="KW-0560">Oxidoreductase</keyword>
<evidence type="ECO:0000256" key="5">
    <source>
        <dbReference type="PROSITE-ProRule" id="PRU10007"/>
    </source>
</evidence>
<evidence type="ECO:0000256" key="6">
    <source>
        <dbReference type="RuleBase" id="RU003345"/>
    </source>
</evidence>
<sequence>MSQQQLPSVEKSMPKRTDLFYNGDWHAPKRNHYQETYSPGNGKVITLIAQAGPEDVDAAIQAAHKAFGTWRLTSPAQRAALLKRAANVMREHAAELALLDSLDTGNPIAEMLSDANIAAAFCDYFTGLIPMIKGETIPGEDGQFHYTIREPLGVVARIVACNHPILFAGGKLAAPLAAGNTVIIKPSDQAPLSCLRLAELLVDIFPPGVFSVLPGGAECGKTLSSHPLIRKITLIGSIPTAKAISRSASDTLKQTLFELGGKNALIAYPDADMAKVIDGVSRGMNFTWSGQSCGSTSRVFLHESIHDQVLEKVLDIVKKEFIPGPPLEMSTKMGPVISKVAQERILGYIESAKREGATLTLGGKVPAGISGIEGGYFIEPTIFTNVKPEMKIAREEIFGPVMSVFKWKDEEGLYKQVNATDYGLTAAIFTQNVSTAQKAARKVEVGTVWVNQVGRHFLNVPFGGYKESGGGREECLEELLTFTQTKSVSIAL</sequence>
<feature type="domain" description="Aldehyde dehydrogenase" evidence="7">
    <location>
        <begin position="27"/>
        <end position="488"/>
    </location>
</feature>
<evidence type="ECO:0000313" key="8">
    <source>
        <dbReference type="EMBL" id="KXT10749.1"/>
    </source>
</evidence>
<comment type="similarity">
    <text evidence="1 6">Belongs to the aldehyde dehydrogenase family.</text>
</comment>
<dbReference type="EMBL" id="LFZO01000240">
    <property type="protein sequence ID" value="KXT10749.1"/>
    <property type="molecule type" value="Genomic_DNA"/>
</dbReference>
<comment type="catalytic activity">
    <reaction evidence="4">
        <text>an aldehyde + NAD(+) + H2O = a carboxylate + NADH + 2 H(+)</text>
        <dbReference type="Rhea" id="RHEA:16185"/>
        <dbReference type="ChEBI" id="CHEBI:15377"/>
        <dbReference type="ChEBI" id="CHEBI:15378"/>
        <dbReference type="ChEBI" id="CHEBI:17478"/>
        <dbReference type="ChEBI" id="CHEBI:29067"/>
        <dbReference type="ChEBI" id="CHEBI:57540"/>
        <dbReference type="ChEBI" id="CHEBI:57945"/>
        <dbReference type="EC" id="1.2.1.3"/>
    </reaction>
</comment>
<evidence type="ECO:0000256" key="1">
    <source>
        <dbReference type="ARBA" id="ARBA00009986"/>
    </source>
</evidence>
<proteinExistence type="inferred from homology"/>
<protein>
    <recommendedName>
        <fullName evidence="3">aldehyde dehydrogenase (NAD(+))</fullName>
        <ecNumber evidence="3">1.2.1.3</ecNumber>
    </recommendedName>
</protein>
<dbReference type="STRING" id="113226.A0A139I7Y2"/>
<dbReference type="InterPro" id="IPR016163">
    <property type="entry name" value="Ald_DH_C"/>
</dbReference>
<accession>A0A139I7Y2</accession>
<dbReference type="AlphaFoldDB" id="A0A139I7Y2"/>
<dbReference type="OrthoDB" id="3632928at2759"/>
<dbReference type="InterPro" id="IPR016162">
    <property type="entry name" value="Ald_DH_N"/>
</dbReference>
<dbReference type="EC" id="1.2.1.3" evidence="3"/>
<evidence type="ECO:0000256" key="4">
    <source>
        <dbReference type="ARBA" id="ARBA00049194"/>
    </source>
</evidence>
<dbReference type="PANTHER" id="PTHR11699">
    <property type="entry name" value="ALDEHYDE DEHYDROGENASE-RELATED"/>
    <property type="match status" value="1"/>
</dbReference>
<evidence type="ECO:0000256" key="2">
    <source>
        <dbReference type="ARBA" id="ARBA00023002"/>
    </source>
</evidence>
<dbReference type="FunFam" id="3.40.309.10:FF:000012">
    <property type="entry name" value="Betaine aldehyde dehydrogenase"/>
    <property type="match status" value="1"/>
</dbReference>
<reference evidence="8 9" key="1">
    <citation type="submission" date="2015-07" db="EMBL/GenBank/DDBJ databases">
        <title>Comparative genomics of the Sigatoka disease complex on banana suggests a link between parallel evolutionary changes in Pseudocercospora fijiensis and Pseudocercospora eumusae and increased virulence on the banana host.</title>
        <authorList>
            <person name="Chang T.-C."/>
            <person name="Salvucci A."/>
            <person name="Crous P.W."/>
            <person name="Stergiopoulos I."/>
        </authorList>
    </citation>
    <scope>NUCLEOTIDE SEQUENCE [LARGE SCALE GENOMIC DNA]</scope>
    <source>
        <strain evidence="8 9">CBS 116634</strain>
    </source>
</reference>
<dbReference type="Gene3D" id="3.40.605.10">
    <property type="entry name" value="Aldehyde Dehydrogenase, Chain A, domain 1"/>
    <property type="match status" value="1"/>
</dbReference>
<organism evidence="8 9">
    <name type="scientific">Pseudocercospora musae</name>
    <dbReference type="NCBI Taxonomy" id="113226"/>
    <lineage>
        <taxon>Eukaryota</taxon>
        <taxon>Fungi</taxon>
        <taxon>Dikarya</taxon>
        <taxon>Ascomycota</taxon>
        <taxon>Pezizomycotina</taxon>
        <taxon>Dothideomycetes</taxon>
        <taxon>Dothideomycetidae</taxon>
        <taxon>Mycosphaerellales</taxon>
        <taxon>Mycosphaerellaceae</taxon>
        <taxon>Pseudocercospora</taxon>
    </lineage>
</organism>
<comment type="caution">
    <text evidence="8">The sequence shown here is derived from an EMBL/GenBank/DDBJ whole genome shotgun (WGS) entry which is preliminary data.</text>
</comment>
<dbReference type="InterPro" id="IPR016161">
    <property type="entry name" value="Ald_DH/histidinol_DH"/>
</dbReference>
<dbReference type="SUPFAM" id="SSF53720">
    <property type="entry name" value="ALDH-like"/>
    <property type="match status" value="1"/>
</dbReference>